<keyword evidence="5" id="KW-1185">Reference proteome</keyword>
<dbReference type="InterPro" id="IPR036259">
    <property type="entry name" value="MFS_trans_sf"/>
</dbReference>
<feature type="transmembrane region" description="Helical" evidence="3">
    <location>
        <begin position="173"/>
        <end position="196"/>
    </location>
</feature>
<feature type="transmembrane region" description="Helical" evidence="3">
    <location>
        <begin position="267"/>
        <end position="288"/>
    </location>
</feature>
<dbReference type="Proteomes" id="UP001228905">
    <property type="component" value="Unassembled WGS sequence"/>
</dbReference>
<feature type="transmembrane region" description="Helical" evidence="3">
    <location>
        <begin position="107"/>
        <end position="129"/>
    </location>
</feature>
<keyword evidence="3" id="KW-1133">Transmembrane helix</keyword>
<feature type="transmembrane region" description="Helical" evidence="3">
    <location>
        <begin position="31"/>
        <end position="53"/>
    </location>
</feature>
<gene>
    <name evidence="4" type="ORF">QO010_003563</name>
</gene>
<protein>
    <submittedName>
        <fullName evidence="4">GPH family glycoside/pentoside/hexuronide:cation symporter</fullName>
    </submittedName>
</protein>
<dbReference type="SUPFAM" id="SSF103473">
    <property type="entry name" value="MFS general substrate transporter"/>
    <property type="match status" value="1"/>
</dbReference>
<feature type="transmembrane region" description="Helical" evidence="3">
    <location>
        <begin position="458"/>
        <end position="478"/>
    </location>
</feature>
<dbReference type="PANTHER" id="PTHR11328:SF28">
    <property type="entry name" value="MAJOR FACILITATOR SUPERFAMILY DOMAIN-CONTAINING PROTEIN 12"/>
    <property type="match status" value="1"/>
</dbReference>
<comment type="similarity">
    <text evidence="1">Belongs to the sodium:galactoside symporter (TC 2.A.2) family.</text>
</comment>
<feature type="transmembrane region" description="Helical" evidence="3">
    <location>
        <begin position="300"/>
        <end position="323"/>
    </location>
</feature>
<feature type="transmembrane region" description="Helical" evidence="3">
    <location>
        <begin position="59"/>
        <end position="86"/>
    </location>
</feature>
<evidence type="ECO:0000313" key="4">
    <source>
        <dbReference type="EMBL" id="MDQ0465771.1"/>
    </source>
</evidence>
<feature type="transmembrane region" description="Helical" evidence="3">
    <location>
        <begin position="361"/>
        <end position="382"/>
    </location>
</feature>
<evidence type="ECO:0000256" key="3">
    <source>
        <dbReference type="SAM" id="Phobius"/>
    </source>
</evidence>
<sequence>MTIEIVDTPLNPLAPPPTDPSANHTARGRKLGLGMLTVYGSGALVQDTAVFALSYLLLFYLTVVCGMSGSLAGLALGVALVVDSFVDPLVGSLSDNSRSRHGRRHPWMIASAVPLVVGFGLLFSIPVGLGGWALFAYALTLILVVRFCISAFQVPYIALGAELSDDYRERSTIVAARVLFTVLGTFAAAFLAYGVFMKGIGGQTHREAYPPFAWSCGAVILAGAALSSFGTLSARGRLHAAAPGQTTSLASFLAEVAEVFRNPSFRVLFIGCLVLFISMGTAAALTLHANTYFWKLPTSAILLVTLVGLVGIFLGVFLAAGLTQVVEKRVVALTGVFLVGLCQLAPAALQVSGLLPPGSAVLLLSIFAAVSGVGISMALIGFQSMMADAADEHEHMFGARREGLFFAGISLAAKASTGLGAMLGGLILDVIGFPHGLDAAGKALVVAVPAETIRNLGLAYGPGASVITGVAVVILLGYRRTRKDHELIREALEQRRAGATG</sequence>
<keyword evidence="3" id="KW-0472">Membrane</keyword>
<dbReference type="Gene3D" id="1.20.1250.20">
    <property type="entry name" value="MFS general substrate transporter like domains"/>
    <property type="match status" value="1"/>
</dbReference>
<feature type="transmembrane region" description="Helical" evidence="3">
    <location>
        <begin position="208"/>
        <end position="229"/>
    </location>
</feature>
<evidence type="ECO:0000313" key="5">
    <source>
        <dbReference type="Proteomes" id="UP001228905"/>
    </source>
</evidence>
<evidence type="ECO:0000256" key="2">
    <source>
        <dbReference type="SAM" id="MobiDB-lite"/>
    </source>
</evidence>
<feature type="transmembrane region" description="Helical" evidence="3">
    <location>
        <begin position="135"/>
        <end position="161"/>
    </location>
</feature>
<dbReference type="PANTHER" id="PTHR11328">
    <property type="entry name" value="MAJOR FACILITATOR SUPERFAMILY DOMAIN-CONTAINING PROTEIN"/>
    <property type="match status" value="1"/>
</dbReference>
<dbReference type="EMBL" id="JAUSVS010000008">
    <property type="protein sequence ID" value="MDQ0465771.1"/>
    <property type="molecule type" value="Genomic_DNA"/>
</dbReference>
<reference evidence="4 5" key="1">
    <citation type="submission" date="2023-07" db="EMBL/GenBank/DDBJ databases">
        <title>Genomic Encyclopedia of Type Strains, Phase IV (KMG-IV): sequencing the most valuable type-strain genomes for metagenomic binning, comparative biology and taxonomic classification.</title>
        <authorList>
            <person name="Goeker M."/>
        </authorList>
    </citation>
    <scope>NUCLEOTIDE SEQUENCE [LARGE SCALE GENOMIC DNA]</scope>
    <source>
        <strain evidence="4 5">DSM 18695</strain>
    </source>
</reference>
<comment type="caution">
    <text evidence="4">The sequence shown here is derived from an EMBL/GenBank/DDBJ whole genome shotgun (WGS) entry which is preliminary data.</text>
</comment>
<name>A0ABU0IUS8_9CAUL</name>
<accession>A0ABU0IUS8</accession>
<proteinExistence type="inferred from homology"/>
<feature type="transmembrane region" description="Helical" evidence="3">
    <location>
        <begin position="403"/>
        <end position="428"/>
    </location>
</feature>
<keyword evidence="3" id="KW-0812">Transmembrane</keyword>
<dbReference type="RefSeq" id="WP_307351379.1">
    <property type="nucleotide sequence ID" value="NZ_JAUSVS010000008.1"/>
</dbReference>
<organism evidence="4 5">
    <name type="scientific">Caulobacter ginsengisoli</name>
    <dbReference type="NCBI Taxonomy" id="400775"/>
    <lineage>
        <taxon>Bacteria</taxon>
        <taxon>Pseudomonadati</taxon>
        <taxon>Pseudomonadota</taxon>
        <taxon>Alphaproteobacteria</taxon>
        <taxon>Caulobacterales</taxon>
        <taxon>Caulobacteraceae</taxon>
        <taxon>Caulobacter</taxon>
    </lineage>
</organism>
<feature type="region of interest" description="Disordered" evidence="2">
    <location>
        <begin position="6"/>
        <end position="25"/>
    </location>
</feature>
<dbReference type="InterPro" id="IPR039672">
    <property type="entry name" value="MFS_2"/>
</dbReference>
<evidence type="ECO:0000256" key="1">
    <source>
        <dbReference type="ARBA" id="ARBA00009617"/>
    </source>
</evidence>
<dbReference type="Pfam" id="PF13347">
    <property type="entry name" value="MFS_2"/>
    <property type="match status" value="1"/>
</dbReference>
<feature type="transmembrane region" description="Helical" evidence="3">
    <location>
        <begin position="330"/>
        <end position="349"/>
    </location>
</feature>